<comment type="similarity">
    <text evidence="4">Belongs to the NDUFAF3 family.</text>
</comment>
<gene>
    <name evidence="5" type="ORF">G6F64_002987</name>
</gene>
<dbReference type="InterPro" id="IPR034095">
    <property type="entry name" value="NDUF3"/>
</dbReference>
<proteinExistence type="inferred from homology"/>
<dbReference type="OrthoDB" id="20681at2759"/>
<protein>
    <recommendedName>
        <fullName evidence="2">NADH dehydrogenase [ubiquinone] 1 alpha subcomplex assembly factor 3</fullName>
    </recommendedName>
</protein>
<dbReference type="InterPro" id="IPR007523">
    <property type="entry name" value="NDUFAF3/AAMDC"/>
</dbReference>
<dbReference type="CDD" id="cd05125">
    <property type="entry name" value="Mth938_2P1-like"/>
    <property type="match status" value="1"/>
</dbReference>
<evidence type="ECO:0000313" key="6">
    <source>
        <dbReference type="Proteomes" id="UP000716291"/>
    </source>
</evidence>
<evidence type="ECO:0000256" key="1">
    <source>
        <dbReference type="ARBA" id="ARBA00004173"/>
    </source>
</evidence>
<organism evidence="5 6">
    <name type="scientific">Rhizopus oryzae</name>
    <name type="common">Mucormycosis agent</name>
    <name type="synonym">Rhizopus arrhizus var. delemar</name>
    <dbReference type="NCBI Taxonomy" id="64495"/>
    <lineage>
        <taxon>Eukaryota</taxon>
        <taxon>Fungi</taxon>
        <taxon>Fungi incertae sedis</taxon>
        <taxon>Mucoromycota</taxon>
        <taxon>Mucoromycotina</taxon>
        <taxon>Mucoromycetes</taxon>
        <taxon>Mucorales</taxon>
        <taxon>Mucorineae</taxon>
        <taxon>Rhizopodaceae</taxon>
        <taxon>Rhizopus</taxon>
    </lineage>
</organism>
<comment type="caution">
    <text evidence="5">The sequence shown here is derived from an EMBL/GenBank/DDBJ whole genome shotgun (WGS) entry which is preliminary data.</text>
</comment>
<dbReference type="SUPFAM" id="SSF64076">
    <property type="entry name" value="MTH938-like"/>
    <property type="match status" value="1"/>
</dbReference>
<sequence length="203" mass="22699">MLRQALLKSTSTFTKSQQLRCLSSTATRFKNVSEEDWSKAYIDTSKVANNAMPQTPPTNPNVIPNSMLAAFNNMFDRGPNVGVEIITKTGGFVLSNNVKIEQPLILLNGSAFLWNPPPRTPGHMPMKDWDLDAFKIFDIVSPRPELVLFGTGKELAPLPEEIRKYFFKKGMQVDQMNTKHAAATYNVLAEEGRRVALALLPFE</sequence>
<dbReference type="Proteomes" id="UP000716291">
    <property type="component" value="Unassembled WGS sequence"/>
</dbReference>
<dbReference type="EMBL" id="JAANQT010000275">
    <property type="protein sequence ID" value="KAG1312482.1"/>
    <property type="molecule type" value="Genomic_DNA"/>
</dbReference>
<evidence type="ECO:0000256" key="2">
    <source>
        <dbReference type="ARBA" id="ARBA00021776"/>
    </source>
</evidence>
<dbReference type="GO" id="GO:0032981">
    <property type="term" value="P:mitochondrial respiratory chain complex I assembly"/>
    <property type="evidence" value="ECO:0007669"/>
    <property type="project" value="InterPro"/>
</dbReference>
<dbReference type="Gene3D" id="3.40.1230.10">
    <property type="entry name" value="MTH938-like"/>
    <property type="match status" value="1"/>
</dbReference>
<reference evidence="5" key="1">
    <citation type="journal article" date="2020" name="Microb. Genom.">
        <title>Genetic diversity of clinical and environmental Mucorales isolates obtained from an investigation of mucormycosis cases among solid organ transplant recipients.</title>
        <authorList>
            <person name="Nguyen M.H."/>
            <person name="Kaul D."/>
            <person name="Muto C."/>
            <person name="Cheng S.J."/>
            <person name="Richter R.A."/>
            <person name="Bruno V.M."/>
            <person name="Liu G."/>
            <person name="Beyhan S."/>
            <person name="Sundermann A.J."/>
            <person name="Mounaud S."/>
            <person name="Pasculle A.W."/>
            <person name="Nierman W.C."/>
            <person name="Driscoll E."/>
            <person name="Cumbie R."/>
            <person name="Clancy C.J."/>
            <person name="Dupont C.L."/>
        </authorList>
    </citation>
    <scope>NUCLEOTIDE SEQUENCE</scope>
    <source>
        <strain evidence="5">GL11</strain>
    </source>
</reference>
<evidence type="ECO:0000256" key="4">
    <source>
        <dbReference type="ARBA" id="ARBA00049984"/>
    </source>
</evidence>
<evidence type="ECO:0000313" key="5">
    <source>
        <dbReference type="EMBL" id="KAG1312482.1"/>
    </source>
</evidence>
<comment type="subcellular location">
    <subcellularLocation>
        <location evidence="1">Mitochondrion</location>
    </subcellularLocation>
</comment>
<dbReference type="PANTHER" id="PTHR21192">
    <property type="entry name" value="NUCLEAR PROTEIN E3-3"/>
    <property type="match status" value="1"/>
</dbReference>
<accession>A0A9P6XFH0</accession>
<evidence type="ECO:0000256" key="3">
    <source>
        <dbReference type="ARBA" id="ARBA00023128"/>
    </source>
</evidence>
<name>A0A9P6XFH0_RHIOR</name>
<keyword evidence="3" id="KW-0496">Mitochondrion</keyword>
<dbReference type="AlphaFoldDB" id="A0A9P6XFH0"/>
<keyword evidence="6" id="KW-1185">Reference proteome</keyword>
<dbReference type="GO" id="GO:0005743">
    <property type="term" value="C:mitochondrial inner membrane"/>
    <property type="evidence" value="ECO:0007669"/>
    <property type="project" value="TreeGrafter"/>
</dbReference>
<dbReference type="PANTHER" id="PTHR21192:SF2">
    <property type="entry name" value="NADH DEHYDROGENASE [UBIQUINONE] 1 ALPHA SUBCOMPLEX ASSEMBLY FACTOR 3"/>
    <property type="match status" value="1"/>
</dbReference>
<dbReference type="Pfam" id="PF04430">
    <property type="entry name" value="DUF498"/>
    <property type="match status" value="1"/>
</dbReference>
<dbReference type="InterPro" id="IPR036748">
    <property type="entry name" value="MTH938-like_sf"/>
</dbReference>